<feature type="transmembrane region" description="Helical" evidence="1">
    <location>
        <begin position="132"/>
        <end position="150"/>
    </location>
</feature>
<accession>A0ABS5PQS6</accession>
<protein>
    <recommendedName>
        <fullName evidence="4">ABC transporter permease</fullName>
    </recommendedName>
</protein>
<dbReference type="EMBL" id="JAHBCL010000020">
    <property type="protein sequence ID" value="MBS7527480.1"/>
    <property type="molecule type" value="Genomic_DNA"/>
</dbReference>
<dbReference type="Proteomes" id="UP000746471">
    <property type="component" value="Unassembled WGS sequence"/>
</dbReference>
<feature type="transmembrane region" description="Helical" evidence="1">
    <location>
        <begin position="67"/>
        <end position="91"/>
    </location>
</feature>
<keyword evidence="1" id="KW-0812">Transmembrane</keyword>
<reference evidence="2 3" key="1">
    <citation type="submission" date="2021-05" db="EMBL/GenBank/DDBJ databases">
        <title>Fusibacter ferrireducens sp. nov., an anaerobic, sulfur- and Fe-reducing bacterium isolated from the mangrove sediment.</title>
        <authorList>
            <person name="Qiu D."/>
        </authorList>
    </citation>
    <scope>NUCLEOTIDE SEQUENCE [LARGE SCALE GENOMIC DNA]</scope>
    <source>
        <strain evidence="2 3">DSM 12116</strain>
    </source>
</reference>
<feature type="transmembrane region" description="Helical" evidence="1">
    <location>
        <begin position="170"/>
        <end position="195"/>
    </location>
</feature>
<keyword evidence="1" id="KW-1133">Transmembrane helix</keyword>
<sequence>MDKKRVAIVLNVMVIGLEILGFSHSISDRGLGIFAYYTQISNLITLFSCVLFVLVSHKNESSKNRILRYLSSCLLTMTALMTTFVLIPLGGSVHGLLFSGNGLYHHLLCPIVSVASYLFFETHYTSKWAVLVPNAVTAVYGIILIAMNVQKKYDGPYPFFRYYEQGTIKTIMWMVVLVICITVFSTLIRAVSIWWDRRDLSQSA</sequence>
<name>A0ABS5PQS6_9FIRM</name>
<feature type="transmembrane region" description="Helical" evidence="1">
    <location>
        <begin position="33"/>
        <end position="55"/>
    </location>
</feature>
<comment type="caution">
    <text evidence="2">The sequence shown here is derived from an EMBL/GenBank/DDBJ whole genome shotgun (WGS) entry which is preliminary data.</text>
</comment>
<evidence type="ECO:0008006" key="4">
    <source>
        <dbReference type="Google" id="ProtNLM"/>
    </source>
</evidence>
<dbReference type="RefSeq" id="WP_213237339.1">
    <property type="nucleotide sequence ID" value="NZ_JAHBCL010000020.1"/>
</dbReference>
<feature type="transmembrane region" description="Helical" evidence="1">
    <location>
        <begin position="103"/>
        <end position="120"/>
    </location>
</feature>
<organism evidence="2 3">
    <name type="scientific">Fusibacter paucivorans</name>
    <dbReference type="NCBI Taxonomy" id="76009"/>
    <lineage>
        <taxon>Bacteria</taxon>
        <taxon>Bacillati</taxon>
        <taxon>Bacillota</taxon>
        <taxon>Clostridia</taxon>
        <taxon>Eubacteriales</taxon>
        <taxon>Eubacteriales Family XII. Incertae Sedis</taxon>
        <taxon>Fusibacter</taxon>
    </lineage>
</organism>
<feature type="transmembrane region" description="Helical" evidence="1">
    <location>
        <begin position="7"/>
        <end position="27"/>
    </location>
</feature>
<keyword evidence="1" id="KW-0472">Membrane</keyword>
<evidence type="ECO:0000313" key="2">
    <source>
        <dbReference type="EMBL" id="MBS7527480.1"/>
    </source>
</evidence>
<evidence type="ECO:0000313" key="3">
    <source>
        <dbReference type="Proteomes" id="UP000746471"/>
    </source>
</evidence>
<keyword evidence="3" id="KW-1185">Reference proteome</keyword>
<gene>
    <name evidence="2" type="ORF">KHM83_12415</name>
</gene>
<proteinExistence type="predicted"/>
<evidence type="ECO:0000256" key="1">
    <source>
        <dbReference type="SAM" id="Phobius"/>
    </source>
</evidence>